<dbReference type="PROSITE" id="PS00092">
    <property type="entry name" value="N6_MTASE"/>
    <property type="match status" value="1"/>
</dbReference>
<sequence>MGGRGLGRGPPRPMFPAEFAGGPPFMGGPDMPPFWGRGGPPDGMEMGGPRMPMGRGFFPPGGGAFMDRGGGDEGGPMIGTGRGEGPGVRGPSRGEQNDYSQHFVDTGMRPQNFIRDVDLTDRFEEYPKLKELIQRKDRLIAERATPPMYLQMDLLETELSADVFGTRFDVILIDPPWEEYARRAPGVGDSLATWTWKQIENLKIEALADTPSFVFLWVGDGEGLDLGRHCLKKWGFRRCEDICWLKTNRENQAPPRYDESTIMQHTKEHCLMGIRGTVRRSTDGHLIHANVDTDIIISEEPAYGSTRKPEELYHIVEHFAQGRRRLELFGEDHNIRAGWVTVGKGLTSSNFNKEAYIKSFSDKDGKVWAGGRGIPVPENAPHLVGSTPEIENLRPKSPVRSQPPTTAQNSASQQGAPKMQGGRPGTATPPSGVTAAAGGA</sequence>
<evidence type="ECO:0000313" key="6">
    <source>
        <dbReference type="Proteomes" id="UP000054558"/>
    </source>
</evidence>
<dbReference type="Proteomes" id="UP000054558">
    <property type="component" value="Unassembled WGS sequence"/>
</dbReference>
<dbReference type="GO" id="GO:0003729">
    <property type="term" value="F:mRNA binding"/>
    <property type="evidence" value="ECO:0000318"/>
    <property type="project" value="GO_Central"/>
</dbReference>
<dbReference type="GO" id="GO:0016556">
    <property type="term" value="P:mRNA modification"/>
    <property type="evidence" value="ECO:0000318"/>
    <property type="project" value="GO_Central"/>
</dbReference>
<evidence type="ECO:0000256" key="3">
    <source>
        <dbReference type="PROSITE-ProRule" id="PRU00489"/>
    </source>
</evidence>
<keyword evidence="6" id="KW-1185">Reference proteome</keyword>
<evidence type="ECO:0000313" key="5">
    <source>
        <dbReference type="EMBL" id="GAQ87453.1"/>
    </source>
</evidence>
<dbReference type="EMBL" id="DF237303">
    <property type="protein sequence ID" value="GAQ87453.1"/>
    <property type="molecule type" value="Genomic_DNA"/>
</dbReference>
<name>A0A1Y1IA62_KLENI</name>
<proteinExistence type="inferred from homology"/>
<dbReference type="Pfam" id="PF05063">
    <property type="entry name" value="MT-A70"/>
    <property type="match status" value="1"/>
</dbReference>
<keyword evidence="5" id="KW-0489">Methyltransferase</keyword>
<dbReference type="SUPFAM" id="SSF53335">
    <property type="entry name" value="S-adenosyl-L-methionine-dependent methyltransferases"/>
    <property type="match status" value="1"/>
</dbReference>
<dbReference type="InterPro" id="IPR029063">
    <property type="entry name" value="SAM-dependent_MTases_sf"/>
</dbReference>
<feature type="region of interest" description="Disordered" evidence="4">
    <location>
        <begin position="371"/>
        <end position="440"/>
    </location>
</feature>
<dbReference type="InterPro" id="IPR007757">
    <property type="entry name" value="MT-A70-like"/>
</dbReference>
<evidence type="ECO:0000256" key="4">
    <source>
        <dbReference type="SAM" id="MobiDB-lite"/>
    </source>
</evidence>
<accession>A0A1Y1IA62</accession>
<dbReference type="InterPro" id="IPR045123">
    <property type="entry name" value="METTL14-like"/>
</dbReference>
<dbReference type="PROSITE" id="PS51592">
    <property type="entry name" value="SAM_MTA70L_2"/>
    <property type="match status" value="1"/>
</dbReference>
<dbReference type="GO" id="GO:0005634">
    <property type="term" value="C:nucleus"/>
    <property type="evidence" value="ECO:0000318"/>
    <property type="project" value="GO_Central"/>
</dbReference>
<gene>
    <name evidence="5" type="ORF">KFL_003540060</name>
</gene>
<protein>
    <submittedName>
        <fullName evidence="5">Methyltransferase</fullName>
    </submittedName>
</protein>
<keyword evidence="2" id="KW-0539">Nucleus</keyword>
<dbReference type="GO" id="GO:0008168">
    <property type="term" value="F:methyltransferase activity"/>
    <property type="evidence" value="ECO:0007669"/>
    <property type="project" value="UniProtKB-KW"/>
</dbReference>
<evidence type="ECO:0000256" key="1">
    <source>
        <dbReference type="ARBA" id="ARBA00004123"/>
    </source>
</evidence>
<comment type="similarity">
    <text evidence="3">Belongs to the MT-A70-like family.</text>
</comment>
<dbReference type="InterPro" id="IPR002052">
    <property type="entry name" value="DNA_methylase_N6_adenine_CS"/>
</dbReference>
<feature type="compositionally biased region" description="Polar residues" evidence="4">
    <location>
        <begin position="399"/>
        <end position="415"/>
    </location>
</feature>
<evidence type="ECO:0000256" key="2">
    <source>
        <dbReference type="ARBA" id="ARBA00023242"/>
    </source>
</evidence>
<dbReference type="OMA" id="FNSELYQ"/>
<reference evidence="5 6" key="1">
    <citation type="journal article" date="2014" name="Nat. Commun.">
        <title>Klebsormidium flaccidum genome reveals primary factors for plant terrestrial adaptation.</title>
        <authorList>
            <person name="Hori K."/>
            <person name="Maruyama F."/>
            <person name="Fujisawa T."/>
            <person name="Togashi T."/>
            <person name="Yamamoto N."/>
            <person name="Seo M."/>
            <person name="Sato S."/>
            <person name="Yamada T."/>
            <person name="Mori H."/>
            <person name="Tajima N."/>
            <person name="Moriyama T."/>
            <person name="Ikeuchi M."/>
            <person name="Watanabe M."/>
            <person name="Wada H."/>
            <person name="Kobayashi K."/>
            <person name="Saito M."/>
            <person name="Masuda T."/>
            <person name="Sasaki-Sekimoto Y."/>
            <person name="Mashiguchi K."/>
            <person name="Awai K."/>
            <person name="Shimojima M."/>
            <person name="Masuda S."/>
            <person name="Iwai M."/>
            <person name="Nobusawa T."/>
            <person name="Narise T."/>
            <person name="Kondo S."/>
            <person name="Saito H."/>
            <person name="Sato R."/>
            <person name="Murakawa M."/>
            <person name="Ihara Y."/>
            <person name="Oshima-Yamada Y."/>
            <person name="Ohtaka K."/>
            <person name="Satoh M."/>
            <person name="Sonobe K."/>
            <person name="Ishii M."/>
            <person name="Ohtani R."/>
            <person name="Kanamori-Sato M."/>
            <person name="Honoki R."/>
            <person name="Miyazaki D."/>
            <person name="Mochizuki H."/>
            <person name="Umetsu J."/>
            <person name="Higashi K."/>
            <person name="Shibata D."/>
            <person name="Kamiya Y."/>
            <person name="Sato N."/>
            <person name="Nakamura Y."/>
            <person name="Tabata S."/>
            <person name="Ida S."/>
            <person name="Kurokawa K."/>
            <person name="Ohta H."/>
        </authorList>
    </citation>
    <scope>NUCLEOTIDE SEQUENCE [LARGE SCALE GENOMIC DNA]</scope>
    <source>
        <strain evidence="5 6">NIES-2285</strain>
    </source>
</reference>
<dbReference type="GO" id="GO:0036396">
    <property type="term" value="C:RNA N6-methyladenosine methyltransferase complex"/>
    <property type="evidence" value="ECO:0000318"/>
    <property type="project" value="GO_Central"/>
</dbReference>
<dbReference type="STRING" id="105231.A0A1Y1IA62"/>
<organism evidence="5 6">
    <name type="scientific">Klebsormidium nitens</name>
    <name type="common">Green alga</name>
    <name type="synonym">Ulothrix nitens</name>
    <dbReference type="NCBI Taxonomy" id="105231"/>
    <lineage>
        <taxon>Eukaryota</taxon>
        <taxon>Viridiplantae</taxon>
        <taxon>Streptophyta</taxon>
        <taxon>Klebsormidiophyceae</taxon>
        <taxon>Klebsormidiales</taxon>
        <taxon>Klebsormidiaceae</taxon>
        <taxon>Klebsormidium</taxon>
    </lineage>
</organism>
<dbReference type="PANTHER" id="PTHR13107">
    <property type="entry name" value="N6-ADENOSINE-METHYLTRANSFERASE NON-CATALYTIC SUBUNIT"/>
    <property type="match status" value="1"/>
</dbReference>
<dbReference type="AlphaFoldDB" id="A0A1Y1IA62"/>
<keyword evidence="5" id="KW-0808">Transferase</keyword>
<comment type="subcellular location">
    <subcellularLocation>
        <location evidence="1">Nucleus</location>
    </subcellularLocation>
</comment>
<dbReference type="PANTHER" id="PTHR13107:SF0">
    <property type="entry name" value="N6-ADENOSINE-METHYLTRANSFERASE NON-CATALYTIC SUBUNIT"/>
    <property type="match status" value="1"/>
</dbReference>
<dbReference type="GO" id="GO:0032259">
    <property type="term" value="P:methylation"/>
    <property type="evidence" value="ECO:0007669"/>
    <property type="project" value="UniProtKB-KW"/>
</dbReference>
<dbReference type="PROSITE" id="PS51143">
    <property type="entry name" value="MT_A70"/>
    <property type="match status" value="1"/>
</dbReference>
<dbReference type="OrthoDB" id="14833at2759"/>